<keyword evidence="3" id="KW-1185">Reference proteome</keyword>
<proteinExistence type="predicted"/>
<organism evidence="2 3">
    <name type="scientific">Edaphochlamys debaryana</name>
    <dbReference type="NCBI Taxonomy" id="47281"/>
    <lineage>
        <taxon>Eukaryota</taxon>
        <taxon>Viridiplantae</taxon>
        <taxon>Chlorophyta</taxon>
        <taxon>core chlorophytes</taxon>
        <taxon>Chlorophyceae</taxon>
        <taxon>CS clade</taxon>
        <taxon>Chlamydomonadales</taxon>
        <taxon>Chlamydomonadales incertae sedis</taxon>
        <taxon>Edaphochlamys</taxon>
    </lineage>
</organism>
<feature type="region of interest" description="Disordered" evidence="1">
    <location>
        <begin position="423"/>
        <end position="469"/>
    </location>
</feature>
<dbReference type="AlphaFoldDB" id="A0A836BSL0"/>
<name>A0A836BSL0_9CHLO</name>
<comment type="caution">
    <text evidence="2">The sequence shown here is derived from an EMBL/GenBank/DDBJ whole genome shotgun (WGS) entry which is preliminary data.</text>
</comment>
<dbReference type="EMBL" id="JAEHOE010000098">
    <property type="protein sequence ID" value="KAG2487360.1"/>
    <property type="molecule type" value="Genomic_DNA"/>
</dbReference>
<sequence length="500" mass="52819">MEHRPLHSRQCLDHLQKEAASQPVGRACRQDLSLSPDELWRLAQQHVLLGNKFARLAEALPGRNQAELRVAFVRGARNVPGTPTFWRLYVRRLAHTGLIDPQGMRDDEAAAARAALLEAICQELMEGYDEAESQPTVKAPNIAATSTAARAGVMGHAAPHQPLAVAAAAAAQQPAAQAYHAQGGWAPHPFGHGPPQSWQEHAWPQGPAQGLPLGPQLGWPQGPEQGWQEQGWAPPHAHGWHQQAPAGGWQPGPVQAWHPGQQAWHQGPGQGWQGPPQSPPHAPAAPGPASLSPPPRPARAASPTASEASSAPASTVPTSCERGKRHMALLEAFVFREVPFRGWNARLPWSPDARSWLAALDHSMEPTAADTARVLAAAAAARATTAGTKAAPAANANAATTTAAGSAADTVVTAAADAAPSANDIAGVAAQEPPTPRPRGPAEGEAGPATVPGAQATAQSDPDIHEPKLTVVPDHKRRRSWEDCRVRRRHWERVEGLCGM</sequence>
<dbReference type="Proteomes" id="UP000612055">
    <property type="component" value="Unassembled WGS sequence"/>
</dbReference>
<reference evidence="2" key="1">
    <citation type="journal article" date="2020" name="bioRxiv">
        <title>Comparative genomics of Chlamydomonas.</title>
        <authorList>
            <person name="Craig R.J."/>
            <person name="Hasan A.R."/>
            <person name="Ness R.W."/>
            <person name="Keightley P.D."/>
        </authorList>
    </citation>
    <scope>NUCLEOTIDE SEQUENCE</scope>
    <source>
        <strain evidence="2">CCAP 11/70</strain>
    </source>
</reference>
<protein>
    <submittedName>
        <fullName evidence="2">Uncharacterized protein</fullName>
    </submittedName>
</protein>
<feature type="compositionally biased region" description="Low complexity" evidence="1">
    <location>
        <begin position="258"/>
        <end position="267"/>
    </location>
</feature>
<gene>
    <name evidence="2" type="ORF">HYH03_014073</name>
</gene>
<feature type="compositionally biased region" description="Low complexity" evidence="1">
    <location>
        <begin position="298"/>
        <end position="319"/>
    </location>
</feature>
<evidence type="ECO:0000256" key="1">
    <source>
        <dbReference type="SAM" id="MobiDB-lite"/>
    </source>
</evidence>
<feature type="compositionally biased region" description="Pro residues" evidence="1">
    <location>
        <begin position="276"/>
        <end position="297"/>
    </location>
</feature>
<feature type="region of interest" description="Disordered" evidence="1">
    <location>
        <begin position="178"/>
        <end position="320"/>
    </location>
</feature>
<accession>A0A836BSL0</accession>
<feature type="compositionally biased region" description="Low complexity" evidence="1">
    <location>
        <begin position="203"/>
        <end position="233"/>
    </location>
</feature>
<evidence type="ECO:0000313" key="3">
    <source>
        <dbReference type="Proteomes" id="UP000612055"/>
    </source>
</evidence>
<evidence type="ECO:0000313" key="2">
    <source>
        <dbReference type="EMBL" id="KAG2487360.1"/>
    </source>
</evidence>